<evidence type="ECO:0000313" key="1">
    <source>
        <dbReference type="EMBL" id="VAX40045.1"/>
    </source>
</evidence>
<reference evidence="1" key="1">
    <citation type="submission" date="2018-06" db="EMBL/GenBank/DDBJ databases">
        <authorList>
            <person name="Zhirakovskaya E."/>
        </authorList>
    </citation>
    <scope>NUCLEOTIDE SEQUENCE</scope>
</reference>
<protein>
    <recommendedName>
        <fullName evidence="2">PEP-CTERM protein-sorting domain-containing protein</fullName>
    </recommendedName>
</protein>
<proteinExistence type="predicted"/>
<evidence type="ECO:0008006" key="2">
    <source>
        <dbReference type="Google" id="ProtNLM"/>
    </source>
</evidence>
<dbReference type="AlphaFoldDB" id="A0A3B1E388"/>
<name>A0A3B1E388_9ZZZZ</name>
<dbReference type="EMBL" id="UOGK01000326">
    <property type="protein sequence ID" value="VAX40045.1"/>
    <property type="molecule type" value="Genomic_DNA"/>
</dbReference>
<organism evidence="1">
    <name type="scientific">hydrothermal vent metagenome</name>
    <dbReference type="NCBI Taxonomy" id="652676"/>
    <lineage>
        <taxon>unclassified sequences</taxon>
        <taxon>metagenomes</taxon>
        <taxon>ecological metagenomes</taxon>
    </lineage>
</organism>
<accession>A0A3B1E388</accession>
<gene>
    <name evidence="1" type="ORF">MNBD_PLANCTO03-2203</name>
</gene>
<sequence length="219" mass="23800">MRTSLCIALGLGMAASTAAADIPKMGGEMNHVLVTLYQQQVFVTIERPEDTPHTLYNYHESYEGPASVLDRLGYNAQYGWLANGFISLPTDASMWIEAIDQTPGLRTYEQGTFDPIFGTAGSATRWIWDGTMVHNWYAAAVVGDYAASYSLFVGYTDTGEPYPGYTAGGVTLDWTYPRGGLDWVGGSFVEASSVSQIPAPATLWGAGFALLGSARRRRR</sequence>